<feature type="region of interest" description="Disordered" evidence="2">
    <location>
        <begin position="499"/>
        <end position="538"/>
    </location>
</feature>
<dbReference type="InParanoid" id="A0A152A6E3"/>
<dbReference type="InterPro" id="IPR011989">
    <property type="entry name" value="ARM-like"/>
</dbReference>
<evidence type="ECO:0000313" key="4">
    <source>
        <dbReference type="Proteomes" id="UP000076078"/>
    </source>
</evidence>
<sequence length="538" mass="62394">MVGVIPAGRTSIPNTTVITSGGSSLRRSASSRFHEKSHGELQKIPSFEEVTPEERQTLFLLKLKQCCYVFDFCGDANSDLQSKSIKQEALLQCVHFLLSNQEALHEKIYEALFDMVATNLFRPLPPRMNPYGVMYDPEEDEPILEAAWPHIQIVYELLLRFIDSPTFNTHIAINFIDEKFVLQLLDLFDSEDPRERDYLKTTLHRIYGKFLGLRAFIRTAIKDLFCTFVYESYQHNGVSEILEVLGSIINGFVVPLKDEHKHFLIKVLLPLHKPKSYSLYCSHLGYCMAQFIEKDPTLSEVIFKCILRMWPVGNSQKEVLFLSELEDLLNVIEEEQFIRIRGPLFRQLSKCFQSVHFQVAERALYLWSNDHIVYLIASKSSLKYALDLFYTPLYENSNNHWNKSIRSLSLSSLKLFMEIDIDTYNKVSETYKENKRKQKLLQQERLQQMDMPVNTNKPLHQEPATMKPANVIRRKSLLPVDPSTIAALSSHRSLEDIVHPKNNDDEQQEQQKNNNQRDTDVEFTDTFEKSTVPVTISQ</sequence>
<name>A0A152A6E3_TIELA</name>
<comment type="similarity">
    <text evidence="1">Belongs to the phosphatase 2A regulatory subunit.</text>
</comment>
<dbReference type="FunCoup" id="A0A152A6E3">
    <property type="interactions" value="234"/>
</dbReference>
<dbReference type="InterPro" id="IPR002554">
    <property type="entry name" value="PP2A_B56"/>
</dbReference>
<keyword evidence="4" id="KW-1185">Reference proteome</keyword>
<dbReference type="PIRSF" id="PIRSF028043">
    <property type="entry name" value="PP2A_B56"/>
    <property type="match status" value="1"/>
</dbReference>
<evidence type="ECO:0000256" key="1">
    <source>
        <dbReference type="PIRNR" id="PIRNR028043"/>
    </source>
</evidence>
<accession>A0A152A6E3</accession>
<dbReference type="FunFam" id="1.25.10.10:FF:000331">
    <property type="entry name" value="Phosphoprotein phosphatase, putative"/>
    <property type="match status" value="1"/>
</dbReference>
<dbReference type="AlphaFoldDB" id="A0A152A6E3"/>
<dbReference type="STRING" id="361077.A0A152A6E3"/>
<dbReference type="OrthoDB" id="10264446at2759"/>
<dbReference type="Pfam" id="PF01603">
    <property type="entry name" value="B56"/>
    <property type="match status" value="1"/>
</dbReference>
<evidence type="ECO:0000313" key="3">
    <source>
        <dbReference type="EMBL" id="KYR01800.1"/>
    </source>
</evidence>
<protein>
    <recommendedName>
        <fullName evidence="1">Serine/threonine protein phosphatase 2A regulatory subunit</fullName>
    </recommendedName>
</protein>
<dbReference type="Proteomes" id="UP000076078">
    <property type="component" value="Unassembled WGS sequence"/>
</dbReference>
<reference evidence="3 4" key="1">
    <citation type="submission" date="2015-12" db="EMBL/GenBank/DDBJ databases">
        <title>Dictyostelia acquired genes for synthesis and detection of signals that induce cell-type specialization by lateral gene transfer from prokaryotes.</title>
        <authorList>
            <person name="Gloeckner G."/>
            <person name="Schaap P."/>
        </authorList>
    </citation>
    <scope>NUCLEOTIDE SEQUENCE [LARGE SCALE GENOMIC DNA]</scope>
    <source>
        <strain evidence="3 4">TK</strain>
    </source>
</reference>
<evidence type="ECO:0000256" key="2">
    <source>
        <dbReference type="SAM" id="MobiDB-lite"/>
    </source>
</evidence>
<dbReference type="PANTHER" id="PTHR10257">
    <property type="entry name" value="SERINE/THREONINE PROTEIN PHOSPHATASE 2A PP2A REGULATORY SUBUNIT B"/>
    <property type="match status" value="1"/>
</dbReference>
<dbReference type="EMBL" id="LODT01000006">
    <property type="protein sequence ID" value="KYR01800.1"/>
    <property type="molecule type" value="Genomic_DNA"/>
</dbReference>
<dbReference type="GO" id="GO:0007165">
    <property type="term" value="P:signal transduction"/>
    <property type="evidence" value="ECO:0007669"/>
    <property type="project" value="InterPro"/>
</dbReference>
<dbReference type="OMA" id="LIYPEVI"/>
<dbReference type="GO" id="GO:0019888">
    <property type="term" value="F:protein phosphatase regulator activity"/>
    <property type="evidence" value="ECO:0007669"/>
    <property type="project" value="UniProtKB-UniRule"/>
</dbReference>
<comment type="caution">
    <text evidence="3">The sequence shown here is derived from an EMBL/GenBank/DDBJ whole genome shotgun (WGS) entry which is preliminary data.</text>
</comment>
<dbReference type="GO" id="GO:0000159">
    <property type="term" value="C:protein phosphatase type 2A complex"/>
    <property type="evidence" value="ECO:0007669"/>
    <property type="project" value="UniProtKB-UniRule"/>
</dbReference>
<dbReference type="InterPro" id="IPR016024">
    <property type="entry name" value="ARM-type_fold"/>
</dbReference>
<dbReference type="SUPFAM" id="SSF48371">
    <property type="entry name" value="ARM repeat"/>
    <property type="match status" value="1"/>
</dbReference>
<proteinExistence type="inferred from homology"/>
<organism evidence="3 4">
    <name type="scientific">Tieghemostelium lacteum</name>
    <name type="common">Slime mold</name>
    <name type="synonym">Dictyostelium lacteum</name>
    <dbReference type="NCBI Taxonomy" id="361077"/>
    <lineage>
        <taxon>Eukaryota</taxon>
        <taxon>Amoebozoa</taxon>
        <taxon>Evosea</taxon>
        <taxon>Eumycetozoa</taxon>
        <taxon>Dictyostelia</taxon>
        <taxon>Dictyosteliales</taxon>
        <taxon>Raperosteliaceae</taxon>
        <taxon>Tieghemostelium</taxon>
    </lineage>
</organism>
<gene>
    <name evidence="3" type="ORF">DLAC_01814</name>
</gene>
<dbReference type="PANTHER" id="PTHR10257:SF3">
    <property type="entry name" value="SERINE_THREONINE-PROTEIN PHOSPHATASE 2A 56 KDA REGULATORY SUBUNIT GAMMA ISOFORM"/>
    <property type="match status" value="1"/>
</dbReference>
<dbReference type="Gene3D" id="1.25.10.10">
    <property type="entry name" value="Leucine-rich Repeat Variant"/>
    <property type="match status" value="1"/>
</dbReference>